<gene>
    <name evidence="9" type="ORF">N801_11060</name>
</gene>
<evidence type="ECO:0000313" key="10">
    <source>
        <dbReference type="Proteomes" id="UP000030013"/>
    </source>
</evidence>
<dbReference type="InterPro" id="IPR027417">
    <property type="entry name" value="P-loop_NTPase"/>
</dbReference>
<dbReference type="Pfam" id="PF12696">
    <property type="entry name" value="TraG-D_C"/>
    <property type="match status" value="1"/>
</dbReference>
<dbReference type="Proteomes" id="UP000030013">
    <property type="component" value="Unassembled WGS sequence"/>
</dbReference>
<dbReference type="EMBL" id="AVPL01000030">
    <property type="protein sequence ID" value="KGN40830.1"/>
    <property type="molecule type" value="Genomic_DNA"/>
</dbReference>
<dbReference type="GO" id="GO:0005886">
    <property type="term" value="C:plasma membrane"/>
    <property type="evidence" value="ECO:0007669"/>
    <property type="project" value="UniProtKB-SubCell"/>
</dbReference>
<evidence type="ECO:0000256" key="1">
    <source>
        <dbReference type="ARBA" id="ARBA00004651"/>
    </source>
</evidence>
<evidence type="ECO:0000256" key="4">
    <source>
        <dbReference type="ARBA" id="ARBA00022989"/>
    </source>
</evidence>
<comment type="caution">
    <text evidence="9">The sequence shown here is derived from an EMBL/GenBank/DDBJ whole genome shotgun (WGS) entry which is preliminary data.</text>
</comment>
<comment type="subcellular location">
    <subcellularLocation>
        <location evidence="1">Cell membrane</location>
        <topology evidence="1">Multi-pass membrane protein</topology>
    </subcellularLocation>
</comment>
<dbReference type="Gene3D" id="3.40.50.300">
    <property type="entry name" value="P-loop containing nucleotide triphosphate hydrolases"/>
    <property type="match status" value="1"/>
</dbReference>
<dbReference type="CDD" id="cd01127">
    <property type="entry name" value="TrwB_TraG_TraD_VirD4"/>
    <property type="match status" value="1"/>
</dbReference>
<keyword evidence="5 7" id="KW-0472">Membrane</keyword>
<dbReference type="InterPro" id="IPR032689">
    <property type="entry name" value="TraG-D_C"/>
</dbReference>
<feature type="domain" description="TraD/TraG TraM recognition site" evidence="8">
    <location>
        <begin position="354"/>
        <end position="471"/>
    </location>
</feature>
<accession>A0A0A0JTS3</accession>
<keyword evidence="3 7" id="KW-0812">Transmembrane</keyword>
<dbReference type="PANTHER" id="PTHR37937:SF1">
    <property type="entry name" value="CONJUGATIVE TRANSFER: DNA TRANSPORT"/>
    <property type="match status" value="1"/>
</dbReference>
<dbReference type="eggNOG" id="COG3505">
    <property type="taxonomic scope" value="Bacteria"/>
</dbReference>
<dbReference type="InterPro" id="IPR051539">
    <property type="entry name" value="T4SS-coupling_protein"/>
</dbReference>
<feature type="transmembrane region" description="Helical" evidence="7">
    <location>
        <begin position="6"/>
        <end position="27"/>
    </location>
</feature>
<evidence type="ECO:0000256" key="2">
    <source>
        <dbReference type="ARBA" id="ARBA00022475"/>
    </source>
</evidence>
<dbReference type="STRING" id="1385519.N801_11060"/>
<evidence type="ECO:0000256" key="5">
    <source>
        <dbReference type="ARBA" id="ARBA00023136"/>
    </source>
</evidence>
<evidence type="ECO:0000313" key="9">
    <source>
        <dbReference type="EMBL" id="KGN40830.1"/>
    </source>
</evidence>
<proteinExistence type="predicted"/>
<evidence type="ECO:0000256" key="3">
    <source>
        <dbReference type="ARBA" id="ARBA00022692"/>
    </source>
</evidence>
<keyword evidence="2" id="KW-1003">Cell membrane</keyword>
<keyword evidence="10" id="KW-1185">Reference proteome</keyword>
<name>A0A0A0JTS3_9MICO</name>
<dbReference type="SUPFAM" id="SSF52540">
    <property type="entry name" value="P-loop containing nucleoside triphosphate hydrolases"/>
    <property type="match status" value="1"/>
</dbReference>
<protein>
    <submittedName>
        <fullName evidence="9">Type VI secretion protein</fullName>
    </submittedName>
</protein>
<organism evidence="9 10">
    <name type="scientific">Knoellia aerolata DSM 18566</name>
    <dbReference type="NCBI Taxonomy" id="1385519"/>
    <lineage>
        <taxon>Bacteria</taxon>
        <taxon>Bacillati</taxon>
        <taxon>Actinomycetota</taxon>
        <taxon>Actinomycetes</taxon>
        <taxon>Micrococcales</taxon>
        <taxon>Intrasporangiaceae</taxon>
        <taxon>Knoellia</taxon>
    </lineage>
</organism>
<reference evidence="9 10" key="1">
    <citation type="submission" date="2013-08" db="EMBL/GenBank/DDBJ databases">
        <title>The genome sequence of Knoellia aerolata.</title>
        <authorList>
            <person name="Zhu W."/>
            <person name="Wang G."/>
        </authorList>
    </citation>
    <scope>NUCLEOTIDE SEQUENCE [LARGE SCALE GENOMIC DNA]</scope>
    <source>
        <strain evidence="9 10">DSM 18566</strain>
    </source>
</reference>
<feature type="region of interest" description="Disordered" evidence="6">
    <location>
        <begin position="436"/>
        <end position="458"/>
    </location>
</feature>
<sequence>MTITETGLASGWPALLFAVGFGLLYLVERNGIRSGGREPRRSRLSSHAARRSEVQRAAGGRRLRTSAATLLPGRAGLSLRDVGYRIGSSRGVACHASIEDSVVILGPPRSGKGLHLAIPLILDAPGAVVTTSTRPDNLAVTLRSRRATGPVAVFDPQGLATGIRSSTRWSPIRGCRDPHVAMIRATGLTSGGADGTTDSNFWQTSAEQAVRCLLHAADLGGRTTRDLYRWSLSAIHASEAVHILATHESAAHAWDQALDGILNADPRQRDSVWAMVTIAFNALGDPTVLDALCPDAGEDFDPDAFLAAEGTLYLLGTSTGATATSGIVAAFIEDIVEAARRRAARSPGARLDPPLSLVLDEAANYPLPSLPSLMSDGGGTGISTIVVLQSLAQARHVWSEHAAQAIWDAAIVKIILGGGSNARDLDDLSRLIGQREKTTRSTSRGADGRRSTSTSNSKVPIVEPAQLRTLPFGTAILLMRAAPAIALTLHPWTKRTAAKQLTADRAAVEAEIRSGVVVAPSPAA</sequence>
<evidence type="ECO:0000256" key="6">
    <source>
        <dbReference type="SAM" id="MobiDB-lite"/>
    </source>
</evidence>
<evidence type="ECO:0000256" key="7">
    <source>
        <dbReference type="SAM" id="Phobius"/>
    </source>
</evidence>
<dbReference type="PANTHER" id="PTHR37937">
    <property type="entry name" value="CONJUGATIVE TRANSFER: DNA TRANSPORT"/>
    <property type="match status" value="1"/>
</dbReference>
<dbReference type="AlphaFoldDB" id="A0A0A0JTS3"/>
<evidence type="ECO:0000259" key="8">
    <source>
        <dbReference type="Pfam" id="PF12696"/>
    </source>
</evidence>
<keyword evidence="4 7" id="KW-1133">Transmembrane helix</keyword>
<feature type="region of interest" description="Disordered" evidence="6">
    <location>
        <begin position="34"/>
        <end position="58"/>
    </location>
</feature>